<accession>A0AAW1T2X8</accession>
<evidence type="ECO:0000313" key="6">
    <source>
        <dbReference type="Proteomes" id="UP001485043"/>
    </source>
</evidence>
<evidence type="ECO:0000259" key="4">
    <source>
        <dbReference type="PROSITE" id="PS51845"/>
    </source>
</evidence>
<feature type="domain" description="PDEase" evidence="4">
    <location>
        <begin position="495"/>
        <end position="697"/>
    </location>
</feature>
<reference evidence="5 6" key="1">
    <citation type="journal article" date="2024" name="Nat. Commun.">
        <title>Phylogenomics reveals the evolutionary origins of lichenization in chlorophyte algae.</title>
        <authorList>
            <person name="Puginier C."/>
            <person name="Libourel C."/>
            <person name="Otte J."/>
            <person name="Skaloud P."/>
            <person name="Haon M."/>
            <person name="Grisel S."/>
            <person name="Petersen M."/>
            <person name="Berrin J.G."/>
            <person name="Delaux P.M."/>
            <person name="Dal Grande F."/>
            <person name="Keller J."/>
        </authorList>
    </citation>
    <scope>NUCLEOTIDE SEQUENCE [LARGE SCALE GENOMIC DNA]</scope>
    <source>
        <strain evidence="5 6">SAG 2523</strain>
    </source>
</reference>
<dbReference type="SUPFAM" id="SSF109604">
    <property type="entry name" value="HD-domain/PDEase-like"/>
    <property type="match status" value="1"/>
</dbReference>
<organism evidence="5 6">
    <name type="scientific">Apatococcus fuscideae</name>
    <dbReference type="NCBI Taxonomy" id="2026836"/>
    <lineage>
        <taxon>Eukaryota</taxon>
        <taxon>Viridiplantae</taxon>
        <taxon>Chlorophyta</taxon>
        <taxon>core chlorophytes</taxon>
        <taxon>Trebouxiophyceae</taxon>
        <taxon>Chlorellales</taxon>
        <taxon>Chlorellaceae</taxon>
        <taxon>Apatococcus</taxon>
    </lineage>
</organism>
<dbReference type="EMBL" id="JALJOV010000419">
    <property type="protein sequence ID" value="KAK9863875.1"/>
    <property type="molecule type" value="Genomic_DNA"/>
</dbReference>
<proteinExistence type="predicted"/>
<gene>
    <name evidence="5" type="ORF">WJX84_000320</name>
</gene>
<dbReference type="AlphaFoldDB" id="A0AAW1T2X8"/>
<evidence type="ECO:0000256" key="1">
    <source>
        <dbReference type="ARBA" id="ARBA00022723"/>
    </source>
</evidence>
<dbReference type="Gene3D" id="1.10.1300.10">
    <property type="entry name" value="3'5'-cyclic nucleotide phosphodiesterase, catalytic domain"/>
    <property type="match status" value="1"/>
</dbReference>
<dbReference type="PANTHER" id="PTHR11347">
    <property type="entry name" value="CYCLIC NUCLEOTIDE PHOSPHODIESTERASE"/>
    <property type="match status" value="1"/>
</dbReference>
<evidence type="ECO:0000313" key="5">
    <source>
        <dbReference type="EMBL" id="KAK9863875.1"/>
    </source>
</evidence>
<comment type="caution">
    <text evidence="5">The sequence shown here is derived from an EMBL/GenBank/DDBJ whole genome shotgun (WGS) entry which is preliminary data.</text>
</comment>
<keyword evidence="2" id="KW-0378">Hydrolase</keyword>
<sequence length="697" mass="77502">MAEANILMQHEKVISNDTASKLDTRKRVWTMQSLRLLDHLQTPCWVARPIRGDPVVAHVWTNTAAKARFGRSRTYSEIQDILRDCPPQVLAVRLRIVQDMLDGQRTGTTHRFCCDVKKVLGVTFTQIRPEETYAFVLDKPIRLDINGIEETLLYLELEENIPADMARAKAMQHFSPIHSFMFDAHGELLHANEIAARKLLTDGNLLQTFNVASLLKEDGTMMPSSVPAGRIPHAFKLASLLKENGLPRPELAEKALHALFVDRLPTHRVTLAHHNHPKTTYVEYQFCQAEDPVAHQPACLVCATNVTFQRHLELEIQTAQAAVSRCKEELTEGLQSSNDLAARQKKLFTAKAKIAAERQLLDRRLVQLLEVQSMGAPSFDTECHVDRMLRLLDDIAEGQTPSKAQLLHLRHLVVDSPDLRQPVGLSSLGRTESANVPGACLLKLLQGHADRTRESWQQSPVCSSGSQSDQSEAAHVSNQTRSLSGGSAGPRSAVGSIENFKAIAAEISANTAIIVPITPIAERLMKEAETDFHFDIFAFSEATNGMPLSTLTFFLLKRCNLMASCSISERSMAAYLRRLELGYDSDNPFHNRQHAAAVVQIMHVLFNCAGGLRESLLITDISMLGCYLSACAIDFEHPGVTNDYLVKTNDRLALLYNGQLSFNPAAFGRSSWQPDRGGLLKLADVSWMARPSHVYQQ</sequence>
<dbReference type="PROSITE" id="PS51845">
    <property type="entry name" value="PDEASE_I_2"/>
    <property type="match status" value="1"/>
</dbReference>
<keyword evidence="1" id="KW-0479">Metal-binding</keyword>
<dbReference type="GO" id="GO:0007165">
    <property type="term" value="P:signal transduction"/>
    <property type="evidence" value="ECO:0007669"/>
    <property type="project" value="InterPro"/>
</dbReference>
<dbReference type="Proteomes" id="UP001485043">
    <property type="component" value="Unassembled WGS sequence"/>
</dbReference>
<dbReference type="GO" id="GO:0004114">
    <property type="term" value="F:3',5'-cyclic-nucleotide phosphodiesterase activity"/>
    <property type="evidence" value="ECO:0007669"/>
    <property type="project" value="InterPro"/>
</dbReference>
<feature type="region of interest" description="Disordered" evidence="3">
    <location>
        <begin position="455"/>
        <end position="491"/>
    </location>
</feature>
<dbReference type="GO" id="GO:0046872">
    <property type="term" value="F:metal ion binding"/>
    <property type="evidence" value="ECO:0007669"/>
    <property type="project" value="UniProtKB-KW"/>
</dbReference>
<keyword evidence="6" id="KW-1185">Reference proteome</keyword>
<feature type="compositionally biased region" description="Polar residues" evidence="3">
    <location>
        <begin position="455"/>
        <end position="485"/>
    </location>
</feature>
<evidence type="ECO:0000256" key="3">
    <source>
        <dbReference type="SAM" id="MobiDB-lite"/>
    </source>
</evidence>
<dbReference type="InterPro" id="IPR002073">
    <property type="entry name" value="PDEase_catalytic_dom"/>
</dbReference>
<protein>
    <recommendedName>
        <fullName evidence="4">PDEase domain-containing protein</fullName>
    </recommendedName>
</protein>
<evidence type="ECO:0000256" key="2">
    <source>
        <dbReference type="ARBA" id="ARBA00022801"/>
    </source>
</evidence>
<name>A0AAW1T2X8_9CHLO</name>
<dbReference type="Pfam" id="PF00233">
    <property type="entry name" value="PDEase_I"/>
    <property type="match status" value="1"/>
</dbReference>
<dbReference type="InterPro" id="IPR036971">
    <property type="entry name" value="PDEase_catalytic_dom_sf"/>
</dbReference>